<dbReference type="PANTHER" id="PTHR37299:SF1">
    <property type="entry name" value="STAGE 0 SPORULATION PROTEIN A HOMOLOG"/>
    <property type="match status" value="1"/>
</dbReference>
<accession>A0A0K0X9H9</accession>
<evidence type="ECO:0000313" key="3">
    <source>
        <dbReference type="Proteomes" id="UP000062255"/>
    </source>
</evidence>
<dbReference type="Pfam" id="PF04397">
    <property type="entry name" value="LytTR"/>
    <property type="match status" value="1"/>
</dbReference>
<dbReference type="InterPro" id="IPR007492">
    <property type="entry name" value="LytTR_DNA-bd_dom"/>
</dbReference>
<proteinExistence type="predicted"/>
<sequence>MSTAHVESKPRSMTNAAVHDAWERFVHGDDDVRGVRPEVAISWQRCRDQYHVDPFLSEAPAAVTEVKHSLEHDLVFAELGFCAAAMLHEVSKFGIVVIADANGRVLAEWGEKATLSAAAISGLAPWFCWSESAVGTNGIGTALGTRNPMVITREEHWCEAFHDWTCAAVAVRDVVSKEPIASLNISSLRCDMPAAASTWLANAAAHTASKLRNCARDGGAELLAAYSHARARSSDALAAVDAAGKVVIADSVASVPLGVPSNTPAVDPAVRWSPTLPAFIEAVRFATKRASHDPDWTGTTQIFTHLSDEPSHIGIRPVFRSGNLVGHLITFGVVDGEQVRQVETGLYAVEQPRRVVGIRDNRMVLLRLPEVMFAESDGNEVWLSTDRGRLRAASAGLDKLDEELTHAGFLRVHRRHIVNLNRIREVERRDKGELVLVMDDPDNTMVPVSRRNVRAVRSALCI</sequence>
<dbReference type="Proteomes" id="UP000062255">
    <property type="component" value="Chromosome"/>
</dbReference>
<dbReference type="OrthoDB" id="3928741at2"/>
<organism evidence="2 3">
    <name type="scientific">Mycolicibacterium goodii</name>
    <name type="common">Mycobacterium goodii</name>
    <dbReference type="NCBI Taxonomy" id="134601"/>
    <lineage>
        <taxon>Bacteria</taxon>
        <taxon>Bacillati</taxon>
        <taxon>Actinomycetota</taxon>
        <taxon>Actinomycetes</taxon>
        <taxon>Mycobacteriales</taxon>
        <taxon>Mycobacteriaceae</taxon>
        <taxon>Mycolicibacterium</taxon>
    </lineage>
</organism>
<dbReference type="PROSITE" id="PS50930">
    <property type="entry name" value="HTH_LYTTR"/>
    <property type="match status" value="1"/>
</dbReference>
<evidence type="ECO:0000259" key="1">
    <source>
        <dbReference type="PROSITE" id="PS50930"/>
    </source>
</evidence>
<evidence type="ECO:0000313" key="2">
    <source>
        <dbReference type="EMBL" id="AKS34002.1"/>
    </source>
</evidence>
<dbReference type="SMART" id="SM00850">
    <property type="entry name" value="LytTR"/>
    <property type="match status" value="1"/>
</dbReference>
<dbReference type="STRING" id="134601.AFA91_21305"/>
<dbReference type="PANTHER" id="PTHR37299">
    <property type="entry name" value="TRANSCRIPTIONAL REGULATOR-RELATED"/>
    <property type="match status" value="1"/>
</dbReference>
<reference evidence="2 3" key="1">
    <citation type="submission" date="2015-07" db="EMBL/GenBank/DDBJ databases">
        <title>Complete genome sequence of Mycobacterium goodii X7B, a facultative thermophilic biodesulfurizing bacterium.</title>
        <authorList>
            <person name="Yu B."/>
            <person name="Li F."/>
            <person name="Xu P."/>
        </authorList>
    </citation>
    <scope>NUCLEOTIDE SEQUENCE [LARGE SCALE GENOMIC DNA]</scope>
    <source>
        <strain evidence="2 3">X7B</strain>
    </source>
</reference>
<protein>
    <submittedName>
        <fullName evidence="2">Fis family transcriptional regulator</fullName>
    </submittedName>
</protein>
<feature type="domain" description="HTH LytTR-type" evidence="1">
    <location>
        <begin position="360"/>
        <end position="462"/>
    </location>
</feature>
<dbReference type="GO" id="GO:0003677">
    <property type="term" value="F:DNA binding"/>
    <property type="evidence" value="ECO:0007669"/>
    <property type="project" value="InterPro"/>
</dbReference>
<dbReference type="InterPro" id="IPR046947">
    <property type="entry name" value="LytR-like"/>
</dbReference>
<dbReference type="EMBL" id="CP012150">
    <property type="protein sequence ID" value="AKS34002.1"/>
    <property type="molecule type" value="Genomic_DNA"/>
</dbReference>
<dbReference type="Gene3D" id="3.30.450.40">
    <property type="match status" value="1"/>
</dbReference>
<dbReference type="Gene3D" id="2.40.50.1020">
    <property type="entry name" value="LytTr DNA-binding domain"/>
    <property type="match status" value="1"/>
</dbReference>
<dbReference type="GO" id="GO:0000156">
    <property type="term" value="F:phosphorelay response regulator activity"/>
    <property type="evidence" value="ECO:0007669"/>
    <property type="project" value="InterPro"/>
</dbReference>
<dbReference type="PATRIC" id="fig|134601.6.peg.4398"/>
<dbReference type="KEGG" id="mgo:AFA91_21305"/>
<gene>
    <name evidence="2" type="ORF">AFA91_21305</name>
</gene>
<name>A0A0K0X9H9_MYCGD</name>
<dbReference type="AlphaFoldDB" id="A0A0K0X9H9"/>
<dbReference type="InterPro" id="IPR029016">
    <property type="entry name" value="GAF-like_dom_sf"/>
</dbReference>